<dbReference type="PANTHER" id="PTHR43309">
    <property type="entry name" value="5-OXOPROLINASE SUBUNIT C"/>
    <property type="match status" value="1"/>
</dbReference>
<organism evidence="5 6">
    <name type="scientific">Paenibacillus kyungheensis</name>
    <dbReference type="NCBI Taxonomy" id="1452732"/>
    <lineage>
        <taxon>Bacteria</taxon>
        <taxon>Bacillati</taxon>
        <taxon>Bacillota</taxon>
        <taxon>Bacilli</taxon>
        <taxon>Bacillales</taxon>
        <taxon>Paenibacillaceae</taxon>
        <taxon>Paenibacillus</taxon>
    </lineage>
</organism>
<dbReference type="InterPro" id="IPR003778">
    <property type="entry name" value="CT_A_B"/>
</dbReference>
<name>A0AAX3M6E8_9BACL</name>
<dbReference type="Gene3D" id="2.40.100.10">
    <property type="entry name" value="Cyclophilin-like"/>
    <property type="match status" value="1"/>
</dbReference>
<dbReference type="NCBIfam" id="TIGR00724">
    <property type="entry name" value="urea_amlyse_rel"/>
    <property type="match status" value="1"/>
</dbReference>
<keyword evidence="2" id="KW-0378">Hydrolase</keyword>
<protein>
    <submittedName>
        <fullName evidence="5">Biotin-dependent carboxyltransferase family protein</fullName>
    </submittedName>
</protein>
<keyword evidence="3" id="KW-0067">ATP-binding</keyword>
<feature type="domain" description="Carboxyltransferase" evidence="4">
    <location>
        <begin position="24"/>
        <end position="317"/>
    </location>
</feature>
<gene>
    <name evidence="5" type="ORF">PQ456_09815</name>
</gene>
<evidence type="ECO:0000256" key="3">
    <source>
        <dbReference type="ARBA" id="ARBA00022840"/>
    </source>
</evidence>
<evidence type="ECO:0000313" key="5">
    <source>
        <dbReference type="EMBL" id="WCT57784.1"/>
    </source>
</evidence>
<evidence type="ECO:0000313" key="6">
    <source>
        <dbReference type="Proteomes" id="UP001220509"/>
    </source>
</evidence>
<dbReference type="Proteomes" id="UP001220509">
    <property type="component" value="Chromosome"/>
</dbReference>
<dbReference type="GO" id="GO:0005524">
    <property type="term" value="F:ATP binding"/>
    <property type="evidence" value="ECO:0007669"/>
    <property type="project" value="UniProtKB-KW"/>
</dbReference>
<dbReference type="GO" id="GO:0016787">
    <property type="term" value="F:hydrolase activity"/>
    <property type="evidence" value="ECO:0007669"/>
    <property type="project" value="UniProtKB-KW"/>
</dbReference>
<sequence>MTILIHKPGLLCTIQDRGRKKYGKYGISISGAIDTFAHQVANRLVGNNEDQATLEITLSGWVGEFQSDQWIAITGGDLGAQIDGKEVPMWRPVWVRQGSILVFKRVVNGCRAYLAVSGGLAIDKVMESRSTYLRAGIGGLEGKGLKKNDSIHIQKSNLRPPSSADLSTDPFYSFHWSVAYSVLPHYSQSPVIRIISGRQWDDFTKQSQRLLCESEYQITPQSDRMGYRLQGATLQLHQPHEYISEAVVDGTIQVPVDGQPIVLMADRQTLGGYPKIAHVITVDLPVLAQLAPGSSIRFDRITLAEAQSLSIHKRHQLQLLYRTIDEALRPLTIG</sequence>
<reference evidence="5 6" key="1">
    <citation type="submission" date="2023-02" db="EMBL/GenBank/DDBJ databases">
        <title>Genome sequence of Paenibacillus kyungheensis KACC 18744.</title>
        <authorList>
            <person name="Kim S."/>
            <person name="Heo J."/>
            <person name="Kwon S.-W."/>
        </authorList>
    </citation>
    <scope>NUCLEOTIDE SEQUENCE [LARGE SCALE GENOMIC DNA]</scope>
    <source>
        <strain evidence="5 6">KACC 18744</strain>
    </source>
</reference>
<evidence type="ECO:0000256" key="2">
    <source>
        <dbReference type="ARBA" id="ARBA00022801"/>
    </source>
</evidence>
<dbReference type="KEGG" id="pka:PQ456_09815"/>
<evidence type="ECO:0000259" key="4">
    <source>
        <dbReference type="SMART" id="SM00797"/>
    </source>
</evidence>
<dbReference type="Pfam" id="PF02626">
    <property type="entry name" value="CT_A_B"/>
    <property type="match status" value="1"/>
</dbReference>
<dbReference type="InterPro" id="IPR052708">
    <property type="entry name" value="PxpC"/>
</dbReference>
<dbReference type="AlphaFoldDB" id="A0AAX3M6E8"/>
<keyword evidence="1" id="KW-0547">Nucleotide-binding</keyword>
<dbReference type="SUPFAM" id="SSF50891">
    <property type="entry name" value="Cyclophilin-like"/>
    <property type="match status" value="1"/>
</dbReference>
<accession>A0AAX3M6E8</accession>
<dbReference type="EMBL" id="CP117416">
    <property type="protein sequence ID" value="WCT57784.1"/>
    <property type="molecule type" value="Genomic_DNA"/>
</dbReference>
<proteinExistence type="predicted"/>
<dbReference type="RefSeq" id="WP_273615947.1">
    <property type="nucleotide sequence ID" value="NZ_CP117416.1"/>
</dbReference>
<keyword evidence="6" id="KW-1185">Reference proteome</keyword>
<evidence type="ECO:0000256" key="1">
    <source>
        <dbReference type="ARBA" id="ARBA00022741"/>
    </source>
</evidence>
<dbReference type="SMART" id="SM00797">
    <property type="entry name" value="AHS2"/>
    <property type="match status" value="1"/>
</dbReference>
<dbReference type="InterPro" id="IPR029000">
    <property type="entry name" value="Cyclophilin-like_dom_sf"/>
</dbReference>
<dbReference type="PANTHER" id="PTHR43309:SF5">
    <property type="entry name" value="5-OXOPROLINASE SUBUNIT C"/>
    <property type="match status" value="1"/>
</dbReference>